<feature type="domain" description="Zn(2)-C6 fungal-type" evidence="3">
    <location>
        <begin position="17"/>
        <end position="47"/>
    </location>
</feature>
<dbReference type="PROSITE" id="PS50048">
    <property type="entry name" value="ZN2_CY6_FUNGAL_2"/>
    <property type="match status" value="2"/>
</dbReference>
<sequence length="1063" mass="118121">MSFTARERYNPPPRKKSCAACIKAKRRCDFAVPACLRCSQRQIQCEYPSRTPQAKVKASSRAAFGPEPLQDVPVPHGPLGDDCTEGAKPMACQFGSVGAVDQESSEHNMHTFLSDLATLDYGAESHDYDVVQQPSMLTAPATKGLHDRLTEVVARRLQFSLDQIQKAPRTMVMEMQTPWSHPLLYADSMPRSMQDAISSCALYLAKNQANAPVILRCIESRVQDLLCEPLPTTPMDSLAHTQALLLYQIIRLFDGNISARASGERTIPILETSAIGLLAHVIFDTEGNCSDRFAECCLATLSDLWKDWIFQESARRTLLFTFFFLQAYRVLTGSQNLYQCDGRLGLCHSWMVSEHLWQAETALDFRNAWRQRNHFLIIDGQFTIMLSEAKAGDVDLFGKMLLSAAVGIPELEAWFASRGDLTVYKTVYVVGTYWYYYQERCTIILRRAGDTISPISRQRWLSTRGGMPQNSRPARSRGCKQCLQRHVKCDERVPCCRQCSRLGLSCSGPIRGAVFLDMTSKILKRESGRRAKAAKCRAKSPTPTNIQESIENPDDCSPAQSASERPSPCPSTTNGFSLIAVSPADESPGIPFLETPEYLEETLFLDPDSNDFTTQPDLDQALLNMANAQGQLPFHPLLADICNNEYHLVGIFVDLITSSRRPQRSWVFELPNIMATTTSPSVKFSIRAAALIYYAVSNSDNATAADALHWYLAALESYRMSLHDSGHRRPWDTKALGNSSNASSSSLSIDENGHCNMIYVPMMFAYFEQMQGATPDAGLKHLNIACDILQAIGPHACSFGIQHKMFRSVRSLEAFQAILRNKSAKFATVDWCQVPFAQEPKAPWDRIVDVAFVFLREVHLPQVDEPASNIRDGIRAIQDLPRKQKLEIEVAVNRVVVNLVAWWKEYVGEDITIPRIARPLSFEDTSISAESLTLAVSQGPFIYGDTHAAGAIALFNALTIITQHILLLIALSKPPQTNLGGPTSAVVALQSSIYTQASSILHAARYIRETNSYCGDASRVIFAVKIVSLLALEDDQRDQAQAIADDRPRLPLLAEAQVETVAR</sequence>
<organism evidence="4 5">
    <name type="scientific">Trichoderma breve</name>
    <dbReference type="NCBI Taxonomy" id="2034170"/>
    <lineage>
        <taxon>Eukaryota</taxon>
        <taxon>Fungi</taxon>
        <taxon>Dikarya</taxon>
        <taxon>Ascomycota</taxon>
        <taxon>Pezizomycotina</taxon>
        <taxon>Sordariomycetes</taxon>
        <taxon>Hypocreomycetidae</taxon>
        <taxon>Hypocreales</taxon>
        <taxon>Hypocreaceae</taxon>
        <taxon>Trichoderma</taxon>
    </lineage>
</organism>
<dbReference type="SMART" id="SM00066">
    <property type="entry name" value="GAL4"/>
    <property type="match status" value="2"/>
</dbReference>
<evidence type="ECO:0000259" key="3">
    <source>
        <dbReference type="PROSITE" id="PS50048"/>
    </source>
</evidence>
<proteinExistence type="predicted"/>
<dbReference type="CDD" id="cd00067">
    <property type="entry name" value="GAL4"/>
    <property type="match status" value="2"/>
</dbReference>
<feature type="compositionally biased region" description="Polar residues" evidence="2">
    <location>
        <begin position="558"/>
        <end position="571"/>
    </location>
</feature>
<dbReference type="GO" id="GO:0000981">
    <property type="term" value="F:DNA-binding transcription factor activity, RNA polymerase II-specific"/>
    <property type="evidence" value="ECO:0007669"/>
    <property type="project" value="InterPro"/>
</dbReference>
<evidence type="ECO:0000313" key="5">
    <source>
        <dbReference type="Proteomes" id="UP001140511"/>
    </source>
</evidence>
<keyword evidence="5" id="KW-1185">Reference proteome</keyword>
<comment type="caution">
    <text evidence="4">The sequence shown here is derived from an EMBL/GenBank/DDBJ whole genome shotgun (WGS) entry which is preliminary data.</text>
</comment>
<keyword evidence="1" id="KW-0539">Nucleus</keyword>
<name>A0A9W9EF60_9HYPO</name>
<protein>
    <submittedName>
        <fullName evidence="4">Fungal zn(2)-Cys(6) binuclear cluster domain-containing protein</fullName>
    </submittedName>
</protein>
<dbReference type="InterPro" id="IPR001138">
    <property type="entry name" value="Zn2Cys6_DnaBD"/>
</dbReference>
<evidence type="ECO:0000256" key="1">
    <source>
        <dbReference type="ARBA" id="ARBA00023242"/>
    </source>
</evidence>
<dbReference type="Proteomes" id="UP001140511">
    <property type="component" value="Unassembled WGS sequence"/>
</dbReference>
<dbReference type="InterPro" id="IPR053178">
    <property type="entry name" value="Osmoadaptation_assoc"/>
</dbReference>
<feature type="region of interest" description="Disordered" evidence="2">
    <location>
        <begin position="532"/>
        <end position="571"/>
    </location>
</feature>
<dbReference type="PANTHER" id="PTHR38111">
    <property type="entry name" value="ZN(2)-C6 FUNGAL-TYPE DOMAIN-CONTAINING PROTEIN-RELATED"/>
    <property type="match status" value="1"/>
</dbReference>
<dbReference type="Gene3D" id="4.10.240.10">
    <property type="entry name" value="Zn(2)-C6 fungal-type DNA-binding domain"/>
    <property type="match status" value="1"/>
</dbReference>
<dbReference type="Pfam" id="PF00172">
    <property type="entry name" value="Zn_clus"/>
    <property type="match status" value="2"/>
</dbReference>
<accession>A0A9W9EF60</accession>
<dbReference type="AlphaFoldDB" id="A0A9W9EF60"/>
<dbReference type="RefSeq" id="XP_056034759.1">
    <property type="nucleotide sequence ID" value="XM_056169443.1"/>
</dbReference>
<dbReference type="GO" id="GO:0008270">
    <property type="term" value="F:zinc ion binding"/>
    <property type="evidence" value="ECO:0007669"/>
    <property type="project" value="InterPro"/>
</dbReference>
<reference evidence="4" key="1">
    <citation type="submission" date="2022-09" db="EMBL/GenBank/DDBJ databases">
        <title>Chromosome-level assembly of Trichoderma breve T069, a fungus used in development of biopesticide product.</title>
        <authorList>
            <person name="Lin R."/>
            <person name="Liu T."/>
        </authorList>
    </citation>
    <scope>NUCLEOTIDE SEQUENCE</scope>
    <source>
        <strain evidence="4">T069</strain>
    </source>
</reference>
<dbReference type="InterPro" id="IPR036864">
    <property type="entry name" value="Zn2-C6_fun-type_DNA-bd_sf"/>
</dbReference>
<dbReference type="PANTHER" id="PTHR38111:SF11">
    <property type="entry name" value="TRANSCRIPTION FACTOR DOMAIN-CONTAINING PROTEIN-RELATED"/>
    <property type="match status" value="1"/>
</dbReference>
<dbReference type="GeneID" id="80864131"/>
<feature type="compositionally biased region" description="Polar residues" evidence="2">
    <location>
        <begin position="541"/>
        <end position="550"/>
    </location>
</feature>
<feature type="domain" description="Zn(2)-C6 fungal-type" evidence="3">
    <location>
        <begin position="478"/>
        <end position="507"/>
    </location>
</feature>
<evidence type="ECO:0000256" key="2">
    <source>
        <dbReference type="SAM" id="MobiDB-lite"/>
    </source>
</evidence>
<dbReference type="SUPFAM" id="SSF57701">
    <property type="entry name" value="Zn2/Cys6 DNA-binding domain"/>
    <property type="match status" value="2"/>
</dbReference>
<dbReference type="EMBL" id="JAOPEN010000001">
    <property type="protein sequence ID" value="KAJ4865703.1"/>
    <property type="molecule type" value="Genomic_DNA"/>
</dbReference>
<evidence type="ECO:0000313" key="4">
    <source>
        <dbReference type="EMBL" id="KAJ4865703.1"/>
    </source>
</evidence>
<gene>
    <name evidence="4" type="ORF">T069G_02233</name>
</gene>